<reference evidence="7 8" key="1">
    <citation type="journal article" date="2014" name="Genome Announc.">
        <title>Draft Genome Sequence of Advenella kashmirensis Strain W13003, a Polycyclic Aromatic Hydrocarbon-Degrading Bacterium.</title>
        <authorList>
            <person name="Wang X."/>
            <person name="Jin D."/>
            <person name="Zhou L."/>
            <person name="Wu L."/>
            <person name="An W."/>
            <person name="Zhao L."/>
        </authorList>
    </citation>
    <scope>NUCLEOTIDE SEQUENCE [LARGE SCALE GENOMIC DNA]</scope>
    <source>
        <strain evidence="7 8">W13003</strain>
    </source>
</reference>
<keyword evidence="3" id="KW-0731">Sigma factor</keyword>
<evidence type="ECO:0000313" key="7">
    <source>
        <dbReference type="EMBL" id="ETF03738.1"/>
    </source>
</evidence>
<evidence type="ECO:0000256" key="4">
    <source>
        <dbReference type="ARBA" id="ARBA00023163"/>
    </source>
</evidence>
<dbReference type="InterPro" id="IPR013325">
    <property type="entry name" value="RNA_pol_sigma_r2"/>
</dbReference>
<dbReference type="GO" id="GO:0016987">
    <property type="term" value="F:sigma factor activity"/>
    <property type="evidence" value="ECO:0007669"/>
    <property type="project" value="UniProtKB-KW"/>
</dbReference>
<dbReference type="InterPro" id="IPR039425">
    <property type="entry name" value="RNA_pol_sigma-70-like"/>
</dbReference>
<dbReference type="eggNOG" id="COG1595">
    <property type="taxonomic scope" value="Bacteria"/>
</dbReference>
<dbReference type="Gene3D" id="1.10.10.10">
    <property type="entry name" value="Winged helix-like DNA-binding domain superfamily/Winged helix DNA-binding domain"/>
    <property type="match status" value="1"/>
</dbReference>
<evidence type="ECO:0000259" key="5">
    <source>
        <dbReference type="Pfam" id="PF04542"/>
    </source>
</evidence>
<keyword evidence="8" id="KW-1185">Reference proteome</keyword>
<dbReference type="AlphaFoldDB" id="V8QWK8"/>
<feature type="domain" description="RNA polymerase sigma-70 region 2" evidence="5">
    <location>
        <begin position="13"/>
        <end position="77"/>
    </location>
</feature>
<sequence>MPNPLSSDDVGLLYVQHYPWLVRWLHRKLGCSHNAADFAQDTFCRLLGTPAPVLREPRAWLTTTASRLMIDDSRSRKVAQIFRESWLHVHGSDTAPSAETIAQAAQTLALVAQWLETLSPNARTAFLMVRLEGKTHAQVAAHLGVSVSRVRQYVSGCLVHCYTQAFADAGAV</sequence>
<keyword evidence="2" id="KW-0805">Transcription regulation</keyword>
<comment type="similarity">
    <text evidence="1">Belongs to the sigma-70 factor family. ECF subfamily.</text>
</comment>
<evidence type="ECO:0000256" key="3">
    <source>
        <dbReference type="ARBA" id="ARBA00023082"/>
    </source>
</evidence>
<feature type="domain" description="RNA polymerase sigma factor 70 region 4 type 2" evidence="6">
    <location>
        <begin position="113"/>
        <end position="155"/>
    </location>
</feature>
<dbReference type="SUPFAM" id="SSF88659">
    <property type="entry name" value="Sigma3 and sigma4 domains of RNA polymerase sigma factors"/>
    <property type="match status" value="1"/>
</dbReference>
<dbReference type="GO" id="GO:0006352">
    <property type="term" value="P:DNA-templated transcription initiation"/>
    <property type="evidence" value="ECO:0007669"/>
    <property type="project" value="InterPro"/>
</dbReference>
<name>V8QWK8_9BURK</name>
<dbReference type="OrthoDB" id="8654550at2"/>
<dbReference type="InterPro" id="IPR007627">
    <property type="entry name" value="RNA_pol_sigma70_r2"/>
</dbReference>
<dbReference type="PATRIC" id="fig|1424334.3.peg.103"/>
<dbReference type="RefSeq" id="WP_024003171.1">
    <property type="nucleotide sequence ID" value="NZ_KI650979.1"/>
</dbReference>
<dbReference type="STRING" id="1424334.W822_00495"/>
<dbReference type="NCBIfam" id="TIGR02937">
    <property type="entry name" value="sigma70-ECF"/>
    <property type="match status" value="1"/>
</dbReference>
<dbReference type="PANTHER" id="PTHR43133">
    <property type="entry name" value="RNA POLYMERASE ECF-TYPE SIGMA FACTO"/>
    <property type="match status" value="1"/>
</dbReference>
<dbReference type="HOGENOM" id="CLU_047691_12_1_4"/>
<evidence type="ECO:0000256" key="2">
    <source>
        <dbReference type="ARBA" id="ARBA00023015"/>
    </source>
</evidence>
<dbReference type="Pfam" id="PF08281">
    <property type="entry name" value="Sigma70_r4_2"/>
    <property type="match status" value="1"/>
</dbReference>
<dbReference type="SUPFAM" id="SSF88946">
    <property type="entry name" value="Sigma2 domain of RNA polymerase sigma factors"/>
    <property type="match status" value="1"/>
</dbReference>
<dbReference type="GO" id="GO:0003677">
    <property type="term" value="F:DNA binding"/>
    <property type="evidence" value="ECO:0007669"/>
    <property type="project" value="InterPro"/>
</dbReference>
<gene>
    <name evidence="7" type="ORF">W822_00495</name>
</gene>
<evidence type="ECO:0000313" key="8">
    <source>
        <dbReference type="Proteomes" id="UP000018733"/>
    </source>
</evidence>
<dbReference type="PANTHER" id="PTHR43133:SF63">
    <property type="entry name" value="RNA POLYMERASE SIGMA FACTOR FECI-RELATED"/>
    <property type="match status" value="1"/>
</dbReference>
<evidence type="ECO:0000256" key="1">
    <source>
        <dbReference type="ARBA" id="ARBA00010641"/>
    </source>
</evidence>
<dbReference type="Proteomes" id="UP000018733">
    <property type="component" value="Unassembled WGS sequence"/>
</dbReference>
<dbReference type="InterPro" id="IPR013324">
    <property type="entry name" value="RNA_pol_sigma_r3/r4-like"/>
</dbReference>
<dbReference type="EMBL" id="AYXT01000001">
    <property type="protein sequence ID" value="ETF03738.1"/>
    <property type="molecule type" value="Genomic_DNA"/>
</dbReference>
<organism evidence="7 8">
    <name type="scientific">Advenella kashmirensis W13003</name>
    <dbReference type="NCBI Taxonomy" id="1424334"/>
    <lineage>
        <taxon>Bacteria</taxon>
        <taxon>Pseudomonadati</taxon>
        <taxon>Pseudomonadota</taxon>
        <taxon>Betaproteobacteria</taxon>
        <taxon>Burkholderiales</taxon>
        <taxon>Alcaligenaceae</taxon>
    </lineage>
</organism>
<dbReference type="CDD" id="cd06171">
    <property type="entry name" value="Sigma70_r4"/>
    <property type="match status" value="1"/>
</dbReference>
<dbReference type="Pfam" id="PF04542">
    <property type="entry name" value="Sigma70_r2"/>
    <property type="match status" value="1"/>
</dbReference>
<proteinExistence type="inferred from homology"/>
<dbReference type="Gene3D" id="1.10.1740.10">
    <property type="match status" value="1"/>
</dbReference>
<dbReference type="InterPro" id="IPR013249">
    <property type="entry name" value="RNA_pol_sigma70_r4_t2"/>
</dbReference>
<evidence type="ECO:0000259" key="6">
    <source>
        <dbReference type="Pfam" id="PF08281"/>
    </source>
</evidence>
<accession>V8QWK8</accession>
<keyword evidence="4" id="KW-0804">Transcription</keyword>
<dbReference type="InterPro" id="IPR014284">
    <property type="entry name" value="RNA_pol_sigma-70_dom"/>
</dbReference>
<protein>
    <submittedName>
        <fullName evidence="7">RNA polymerase sigma factor</fullName>
    </submittedName>
</protein>
<comment type="caution">
    <text evidence="7">The sequence shown here is derived from an EMBL/GenBank/DDBJ whole genome shotgun (WGS) entry which is preliminary data.</text>
</comment>
<dbReference type="InterPro" id="IPR036388">
    <property type="entry name" value="WH-like_DNA-bd_sf"/>
</dbReference>